<dbReference type="PANTHER" id="PTHR11851:SF49">
    <property type="entry name" value="MITOCHONDRIAL-PROCESSING PEPTIDASE SUBUNIT ALPHA"/>
    <property type="match status" value="1"/>
</dbReference>
<evidence type="ECO:0000313" key="8">
    <source>
        <dbReference type="Proteomes" id="UP000006798"/>
    </source>
</evidence>
<gene>
    <name evidence="7" type="primary">alkA</name>
    <name evidence="7" type="ordered locus">CNE_2c24620</name>
</gene>
<dbReference type="AlphaFoldDB" id="F8GMH9"/>
<feature type="compositionally biased region" description="Gly residues" evidence="4">
    <location>
        <begin position="978"/>
        <end position="988"/>
    </location>
</feature>
<comment type="similarity">
    <text evidence="2 3">Belongs to the peptidase M16 family.</text>
</comment>
<dbReference type="GO" id="GO:0003905">
    <property type="term" value="F:alkylbase DNA N-glycosylase activity"/>
    <property type="evidence" value="ECO:0007669"/>
    <property type="project" value="UniProtKB-EC"/>
</dbReference>
<dbReference type="EMBL" id="CP002878">
    <property type="protein sequence ID" value="AEI81406.1"/>
    <property type="molecule type" value="Genomic_DNA"/>
</dbReference>
<dbReference type="InterPro" id="IPR011249">
    <property type="entry name" value="Metalloenz_LuxS/M16"/>
</dbReference>
<dbReference type="Gene3D" id="3.30.830.10">
    <property type="entry name" value="Metalloenzyme, LuxS/M16 peptidase-like"/>
    <property type="match status" value="4"/>
</dbReference>
<evidence type="ECO:0000259" key="5">
    <source>
        <dbReference type="Pfam" id="PF00675"/>
    </source>
</evidence>
<evidence type="ECO:0000256" key="3">
    <source>
        <dbReference type="RuleBase" id="RU004447"/>
    </source>
</evidence>
<dbReference type="InterPro" id="IPR001431">
    <property type="entry name" value="Pept_M16_Zn_BS"/>
</dbReference>
<feature type="domain" description="Peptidase M16 C-terminal" evidence="6">
    <location>
        <begin position="265"/>
        <end position="439"/>
    </location>
</feature>
<feature type="domain" description="Peptidase M16 N-terminal" evidence="5">
    <location>
        <begin position="110"/>
        <end position="254"/>
    </location>
</feature>
<dbReference type="InterPro" id="IPR011765">
    <property type="entry name" value="Pept_M16_N"/>
</dbReference>
<keyword evidence="7" id="KW-0326">Glycosidase</keyword>
<name>F8GMH9_CUPNN</name>
<evidence type="ECO:0000256" key="4">
    <source>
        <dbReference type="SAM" id="MobiDB-lite"/>
    </source>
</evidence>
<dbReference type="Proteomes" id="UP000006798">
    <property type="component" value="Chromosome 2"/>
</dbReference>
<feature type="region of interest" description="Disordered" evidence="4">
    <location>
        <begin position="969"/>
        <end position="1003"/>
    </location>
</feature>
<reference evidence="7 8" key="1">
    <citation type="journal article" date="2011" name="J. Bacteriol.">
        <title>Complete genome sequence of the type strain Cupriavidus necator N-1.</title>
        <authorList>
            <person name="Poehlein A."/>
            <person name="Kusian B."/>
            <person name="Friedrich B."/>
            <person name="Daniel R."/>
            <person name="Bowien B."/>
        </authorList>
    </citation>
    <scope>NUCLEOTIDE SEQUENCE [LARGE SCALE GENOMIC DNA]</scope>
    <source>
        <strain evidence="8">ATCC 43291 / DSM 13513 / CCUG 52238 / LMG 8453 / N-1</strain>
    </source>
</reference>
<protein>
    <submittedName>
        <fullName evidence="7">DNA-3-methyladenine glycosylase II, adenosine deaminase AlkA</fullName>
        <ecNumber evidence="7">3.2.2.21</ecNumber>
    </submittedName>
</protein>
<evidence type="ECO:0000313" key="7">
    <source>
        <dbReference type="EMBL" id="AEI81406.1"/>
    </source>
</evidence>
<comment type="cofactor">
    <cofactor evidence="1">
        <name>Zn(2+)</name>
        <dbReference type="ChEBI" id="CHEBI:29105"/>
    </cofactor>
</comment>
<organism evidence="7 8">
    <name type="scientific">Cupriavidus necator (strain ATCC 43291 / DSM 13513 / CCUG 52238 / LMG 8453 / N-1)</name>
    <name type="common">Ralstonia eutropha</name>
    <dbReference type="NCBI Taxonomy" id="1042878"/>
    <lineage>
        <taxon>Bacteria</taxon>
        <taxon>Pseudomonadati</taxon>
        <taxon>Pseudomonadota</taxon>
        <taxon>Betaproteobacteria</taxon>
        <taxon>Burkholderiales</taxon>
        <taxon>Burkholderiaceae</taxon>
        <taxon>Cupriavidus</taxon>
    </lineage>
</organism>
<evidence type="ECO:0000256" key="1">
    <source>
        <dbReference type="ARBA" id="ARBA00001947"/>
    </source>
</evidence>
<dbReference type="GO" id="GO:0004222">
    <property type="term" value="F:metalloendopeptidase activity"/>
    <property type="evidence" value="ECO:0007669"/>
    <property type="project" value="InterPro"/>
</dbReference>
<dbReference type="InterPro" id="IPR050361">
    <property type="entry name" value="MPP/UQCRC_Complex"/>
</dbReference>
<dbReference type="InterPro" id="IPR007863">
    <property type="entry name" value="Peptidase_M16_C"/>
</dbReference>
<dbReference type="HOGENOM" id="CLU_007487_1_1_4"/>
<proteinExistence type="inferred from homology"/>
<dbReference type="PROSITE" id="PS00143">
    <property type="entry name" value="INSULINASE"/>
    <property type="match status" value="1"/>
</dbReference>
<keyword evidence="7" id="KW-0378">Hydrolase</keyword>
<dbReference type="EC" id="3.2.2.21" evidence="7"/>
<sequence>MTACYRYLQRLTRWIRTFPSGAQAWAAAQFLAGAAARMRFVPHPPTHCHRPPGDAMRRTALHLSLLASLACAPALAQPVQTAPAATPARATQVASVEGITEYRLPNGLRIVLAPDAAKATTTVNITYLVGSRHENYGETGMAHLLEHLLFKGTPALPDKTIPTEFARRGMSVNGTTAQDRTNFFGTFSANDDNLDWALRMEADRMVNSVISRTDLDSEMTVVRNEMEMGENSPGRMLMQQTMAAAYRWHNYGKAPIGARSDVEQVSIDNLRAFYRRYYQPDNAVLVVAGKFDPAATLARIERYFGPIPRPTRVLPPEHTVEPAQEGARELVVMRPGDNSLVAAQYHVSPGAHPDSTALSLLTIILGDTPGGRLYKALVERGQAVSVGTALYAMKDPGALLLMVETSKDQPLAAARAGLITQVEGFAEAPVTEAELERARVRMRNAYEHYMNDPGALGIALSEAIAKGDWRLFFLARDRIETTTLADVQRVALNYLQASNRTVGVFLPVEQPSRTQVPPAPDVTAMVSGYQGRQAMAAVAAFDPSPANIEDHTTRQTLANGMQLALLPKPARGEVVHGTLVLRMGDVQSLQGLTTVGALTASMLRRGAAGMDRQQIADRIEALRARVGISGGSERVTVSFDTRRAHLPELLALLRDLLRAPTFPEAELETLRKTSIAEIESIQREPGVMASNALGRHGDPYPAGDPRHARTFAENIDDLQAVTLAQVRDFHARFYGAGHAQLSLVGDFDAPAAAAQAAQLFGDWSAPQPYARVERPYVPIPPAEFTLPAPGKANAIYLAAAPIDLTNDAPDYALMMIANRVLGGASLRGRLADRLRQREGLSYGASSWVQVGALDRAGRFGLQAQYAPQNLARLQRAMAEELERFVRDGITAQELAEAVSGLLQQGMVSRSNDAALAGALANQLYLGRTMAFTAELEERLRNATPEAVNAAIRRYMQPGTLSRVYAGDFSGAPAQAGTTGSGSGAGAPGSTGNEAAGAAPQAQP</sequence>
<evidence type="ECO:0000256" key="2">
    <source>
        <dbReference type="ARBA" id="ARBA00007261"/>
    </source>
</evidence>
<evidence type="ECO:0000259" key="6">
    <source>
        <dbReference type="Pfam" id="PF05193"/>
    </source>
</evidence>
<dbReference type="KEGG" id="cnc:CNE_2c24620"/>
<feature type="domain" description="Peptidase M16 C-terminal" evidence="6">
    <location>
        <begin position="721"/>
        <end position="901"/>
    </location>
</feature>
<dbReference type="GO" id="GO:0006508">
    <property type="term" value="P:proteolysis"/>
    <property type="evidence" value="ECO:0007669"/>
    <property type="project" value="InterPro"/>
</dbReference>
<dbReference type="SUPFAM" id="SSF63411">
    <property type="entry name" value="LuxS/MPP-like metallohydrolase"/>
    <property type="match status" value="4"/>
</dbReference>
<dbReference type="PANTHER" id="PTHR11851">
    <property type="entry name" value="METALLOPROTEASE"/>
    <property type="match status" value="1"/>
</dbReference>
<dbReference type="Pfam" id="PF05193">
    <property type="entry name" value="Peptidase_M16_C"/>
    <property type="match status" value="2"/>
</dbReference>
<dbReference type="GO" id="GO:0046872">
    <property type="term" value="F:metal ion binding"/>
    <property type="evidence" value="ECO:0007669"/>
    <property type="project" value="InterPro"/>
</dbReference>
<accession>F8GMH9</accession>
<dbReference type="Pfam" id="PF00675">
    <property type="entry name" value="Peptidase_M16"/>
    <property type="match status" value="1"/>
</dbReference>